<evidence type="ECO:0000313" key="2">
    <source>
        <dbReference type="Proteomes" id="UP000500826"/>
    </source>
</evidence>
<evidence type="ECO:0000313" key="1">
    <source>
        <dbReference type="EMBL" id="QJW83288.1"/>
    </source>
</evidence>
<reference evidence="1 2" key="2">
    <citation type="submission" date="2020-05" db="EMBL/GenBank/DDBJ databases">
        <authorList>
            <person name="Khan S.A."/>
            <person name="Jeon C.O."/>
            <person name="Chun B.H."/>
        </authorList>
    </citation>
    <scope>NUCLEOTIDE SEQUENCE [LARGE SCALE GENOMIC DNA]</scope>
    <source>
        <strain evidence="1 2">H242</strain>
    </source>
</reference>
<reference evidence="1 2" key="1">
    <citation type="submission" date="2020-05" db="EMBL/GenBank/DDBJ databases">
        <title>Ramlibacter rhizophilus sp. nov., isolated from rhizosphere soil of national flower Mugunghwa from South Korea.</title>
        <authorList>
            <person name="Zheng-Fei Y."/>
            <person name="Huan T."/>
        </authorList>
    </citation>
    <scope>NUCLEOTIDE SEQUENCE [LARGE SCALE GENOMIC DNA]</scope>
    <source>
        <strain evidence="1 2">H242</strain>
    </source>
</reference>
<sequence length="70" mass="7764">MRGSDLLTVMTSDSLQTPAAKGLVRLPAPATPRVLQIGLFWRRNAYFSGLMKQCRQQLTRAFAQRGAASR</sequence>
<accession>A0ABX6P1V7</accession>
<evidence type="ECO:0008006" key="3">
    <source>
        <dbReference type="Google" id="ProtNLM"/>
    </source>
</evidence>
<organism evidence="1 2">
    <name type="scientific">Ramlibacter terrae</name>
    <dbReference type="NCBI Taxonomy" id="2732511"/>
    <lineage>
        <taxon>Bacteria</taxon>
        <taxon>Pseudomonadati</taxon>
        <taxon>Pseudomonadota</taxon>
        <taxon>Betaproteobacteria</taxon>
        <taxon>Burkholderiales</taxon>
        <taxon>Comamonadaceae</taxon>
        <taxon>Ramlibacter</taxon>
    </lineage>
</organism>
<protein>
    <recommendedName>
        <fullName evidence="3">LysR substrate-binding domain-containing protein</fullName>
    </recommendedName>
</protein>
<proteinExistence type="predicted"/>
<gene>
    <name evidence="1" type="ORF">HK414_00630</name>
</gene>
<keyword evidence="2" id="KW-1185">Reference proteome</keyword>
<dbReference type="SUPFAM" id="SSF53850">
    <property type="entry name" value="Periplasmic binding protein-like II"/>
    <property type="match status" value="1"/>
</dbReference>
<name>A0ABX6P1V7_9BURK</name>
<dbReference type="Proteomes" id="UP000500826">
    <property type="component" value="Chromosome"/>
</dbReference>
<dbReference type="EMBL" id="CP053418">
    <property type="protein sequence ID" value="QJW83288.1"/>
    <property type="molecule type" value="Genomic_DNA"/>
</dbReference>